<dbReference type="InterPro" id="IPR012967">
    <property type="entry name" value="COMT_dimerisation"/>
</dbReference>
<evidence type="ECO:0000313" key="8">
    <source>
        <dbReference type="Proteomes" id="UP000317093"/>
    </source>
</evidence>
<accession>A0A518B7Y3</accession>
<evidence type="ECO:0000259" key="6">
    <source>
        <dbReference type="Pfam" id="PF08100"/>
    </source>
</evidence>
<dbReference type="KEGG" id="knv:Pan216_39600"/>
<evidence type="ECO:0000313" key="7">
    <source>
        <dbReference type="EMBL" id="QDU63085.1"/>
    </source>
</evidence>
<dbReference type="Gene3D" id="1.10.10.10">
    <property type="entry name" value="Winged helix-like DNA-binding domain superfamily/Winged helix DNA-binding domain"/>
    <property type="match status" value="1"/>
</dbReference>
<dbReference type="PANTHER" id="PTHR43712">
    <property type="entry name" value="PUTATIVE (AFU_ORTHOLOGUE AFUA_4G14580)-RELATED"/>
    <property type="match status" value="1"/>
</dbReference>
<dbReference type="InterPro" id="IPR036390">
    <property type="entry name" value="WH_DNA-bd_sf"/>
</dbReference>
<keyword evidence="3" id="KW-0949">S-adenosyl-L-methionine</keyword>
<evidence type="ECO:0000256" key="2">
    <source>
        <dbReference type="ARBA" id="ARBA00022679"/>
    </source>
</evidence>
<gene>
    <name evidence="7" type="primary">tcmN_1</name>
    <name evidence="7" type="ORF">Pan216_39600</name>
</gene>
<dbReference type="PANTHER" id="PTHR43712:SF2">
    <property type="entry name" value="O-METHYLTRANSFERASE CICE"/>
    <property type="match status" value="1"/>
</dbReference>
<evidence type="ECO:0000256" key="1">
    <source>
        <dbReference type="ARBA" id="ARBA00022603"/>
    </source>
</evidence>
<dbReference type="Pfam" id="PF00891">
    <property type="entry name" value="Methyltransf_2"/>
    <property type="match status" value="1"/>
</dbReference>
<dbReference type="InterPro" id="IPR036388">
    <property type="entry name" value="WH-like_DNA-bd_sf"/>
</dbReference>
<dbReference type="GO" id="GO:0008171">
    <property type="term" value="F:O-methyltransferase activity"/>
    <property type="evidence" value="ECO:0007669"/>
    <property type="project" value="InterPro"/>
</dbReference>
<dbReference type="SUPFAM" id="SSF46785">
    <property type="entry name" value="Winged helix' DNA-binding domain"/>
    <property type="match status" value="1"/>
</dbReference>
<dbReference type="InterPro" id="IPR029063">
    <property type="entry name" value="SAM-dependent_MTases_sf"/>
</dbReference>
<dbReference type="Gene3D" id="1.10.287.1350">
    <property type="match status" value="1"/>
</dbReference>
<dbReference type="PIRSF" id="PIRSF005739">
    <property type="entry name" value="O-mtase"/>
    <property type="match status" value="1"/>
</dbReference>
<dbReference type="InterPro" id="IPR016461">
    <property type="entry name" value="COMT-like"/>
</dbReference>
<dbReference type="AlphaFoldDB" id="A0A518B7Y3"/>
<dbReference type="EMBL" id="CP036279">
    <property type="protein sequence ID" value="QDU63085.1"/>
    <property type="molecule type" value="Genomic_DNA"/>
</dbReference>
<dbReference type="SUPFAM" id="SSF53335">
    <property type="entry name" value="S-adenosyl-L-methionine-dependent methyltransferases"/>
    <property type="match status" value="1"/>
</dbReference>
<evidence type="ECO:0000256" key="4">
    <source>
        <dbReference type="PIRSR" id="PIRSR005739-1"/>
    </source>
</evidence>
<name>A0A518B7Y3_9BACT</name>
<dbReference type="Gene3D" id="3.40.50.150">
    <property type="entry name" value="Vaccinia Virus protein VP39"/>
    <property type="match status" value="1"/>
</dbReference>
<dbReference type="Pfam" id="PF08100">
    <property type="entry name" value="Dimerisation"/>
    <property type="match status" value="1"/>
</dbReference>
<dbReference type="Proteomes" id="UP000317093">
    <property type="component" value="Chromosome"/>
</dbReference>
<keyword evidence="2 7" id="KW-0808">Transferase</keyword>
<dbReference type="GO" id="GO:0032259">
    <property type="term" value="P:methylation"/>
    <property type="evidence" value="ECO:0007669"/>
    <property type="project" value="UniProtKB-KW"/>
</dbReference>
<evidence type="ECO:0000256" key="3">
    <source>
        <dbReference type="ARBA" id="ARBA00022691"/>
    </source>
</evidence>
<dbReference type="InterPro" id="IPR001077">
    <property type="entry name" value="COMT_C"/>
</dbReference>
<proteinExistence type="predicted"/>
<feature type="domain" description="O-methyltransferase C-terminal" evidence="5">
    <location>
        <begin position="98"/>
        <end position="304"/>
    </location>
</feature>
<evidence type="ECO:0000259" key="5">
    <source>
        <dbReference type="Pfam" id="PF00891"/>
    </source>
</evidence>
<organism evidence="7 8">
    <name type="scientific">Kolteria novifilia</name>
    <dbReference type="NCBI Taxonomy" id="2527975"/>
    <lineage>
        <taxon>Bacteria</taxon>
        <taxon>Pseudomonadati</taxon>
        <taxon>Planctomycetota</taxon>
        <taxon>Planctomycetia</taxon>
        <taxon>Kolteriales</taxon>
        <taxon>Kolteriaceae</taxon>
        <taxon>Kolteria</taxon>
    </lineage>
</organism>
<sequence>MISHGFWKAQGLMVAAELGIADHLADGPATVSLLAEKCACDAGALYRLLRALASDGFFEETESGAFRNTDDSEVLRSDHPQSVRALGMMVRRLEYPTWVHLLDSIKTGKTAFNEIHGKGLFDYLAEHPEEADIFDQAMTAVHGQESPAIASAYDFSATTSLMDVGGGNGTMLKVILETHPHLQGILFDLPHVVERARPTLTASPVGQRVAYQPGSFFDPIPGSPDAMIMRQIIHDWTDEPSIQILRNCREAVAPEGKVLVVEQVVPDGNTPHPVKWLDVDMLVYVNGQERTEQEYRQLFEKAGLALERIISAGRFEILEGKPAADG</sequence>
<dbReference type="GO" id="GO:0046983">
    <property type="term" value="F:protein dimerization activity"/>
    <property type="evidence" value="ECO:0007669"/>
    <property type="project" value="InterPro"/>
</dbReference>
<protein>
    <submittedName>
        <fullName evidence="7">Multifunctional cyclase-dehydratase-3-O-methyl transferase TcmN</fullName>
        <ecNumber evidence="7">2.1.1.-</ecNumber>
    </submittedName>
</protein>
<keyword evidence="1 7" id="KW-0489">Methyltransferase</keyword>
<feature type="domain" description="O-methyltransferase dimerisation" evidence="6">
    <location>
        <begin position="3"/>
        <end position="75"/>
    </location>
</feature>
<dbReference type="EC" id="2.1.1.-" evidence="7"/>
<reference evidence="7 8" key="1">
    <citation type="submission" date="2019-02" db="EMBL/GenBank/DDBJ databases">
        <title>Deep-cultivation of Planctomycetes and their phenomic and genomic characterization uncovers novel biology.</title>
        <authorList>
            <person name="Wiegand S."/>
            <person name="Jogler M."/>
            <person name="Boedeker C."/>
            <person name="Pinto D."/>
            <person name="Vollmers J."/>
            <person name="Rivas-Marin E."/>
            <person name="Kohn T."/>
            <person name="Peeters S.H."/>
            <person name="Heuer A."/>
            <person name="Rast P."/>
            <person name="Oberbeckmann S."/>
            <person name="Bunk B."/>
            <person name="Jeske O."/>
            <person name="Meyerdierks A."/>
            <person name="Storesund J.E."/>
            <person name="Kallscheuer N."/>
            <person name="Luecker S."/>
            <person name="Lage O.M."/>
            <person name="Pohl T."/>
            <person name="Merkel B.J."/>
            <person name="Hornburger P."/>
            <person name="Mueller R.-W."/>
            <person name="Bruemmer F."/>
            <person name="Labrenz M."/>
            <person name="Spormann A.M."/>
            <person name="Op den Camp H."/>
            <person name="Overmann J."/>
            <person name="Amann R."/>
            <person name="Jetten M.S.M."/>
            <person name="Mascher T."/>
            <person name="Medema M.H."/>
            <person name="Devos D.P."/>
            <person name="Kaster A.-K."/>
            <person name="Ovreas L."/>
            <person name="Rohde M."/>
            <person name="Galperin M.Y."/>
            <person name="Jogler C."/>
        </authorList>
    </citation>
    <scope>NUCLEOTIDE SEQUENCE [LARGE SCALE GENOMIC DNA]</scope>
    <source>
        <strain evidence="7 8">Pan216</strain>
    </source>
</reference>
<feature type="active site" description="Proton acceptor" evidence="4">
    <location>
        <position position="234"/>
    </location>
</feature>
<keyword evidence="8" id="KW-1185">Reference proteome</keyword>
<dbReference type="PROSITE" id="PS51683">
    <property type="entry name" value="SAM_OMT_II"/>
    <property type="match status" value="1"/>
</dbReference>